<sequence length="301" mass="33553">MITPEFDADPPVRGIFAQPMGGPTVVRRLLGARLRRLREAGGVTGEAAGEAIRASASKISRLERGRVGFKERDVLDLLRLYGFDDETEQAGLLELVRQSNTPGWWHHYGDVLPDWYESYIGLEEAAALIRCYEPQSVPGLLQTEAYARALLRLSHPGATTEQIERRVALRMTRQQLLTRTDAPKVWAVMDEAALRRPMGGTDVMRAQLERLLELEELRNVTLQVVPFDTGGHPAISGPFTILRFSEPDLPDIVYLEQLTGAVYLDKREDVDHYLAVLNRLAVQATPPATHGVIATILDGLR</sequence>
<dbReference type="OrthoDB" id="5177725at2"/>
<reference evidence="2 3" key="1">
    <citation type="submission" date="2018-06" db="EMBL/GenBank/DDBJ databases">
        <title>Actinomadura craniellae sp. nov. isolated from marine sponge Craniella sp.</title>
        <authorList>
            <person name="Li L."/>
            <person name="Xu Q.H."/>
            <person name="Lin H.W."/>
            <person name="Lu Y.H."/>
        </authorList>
    </citation>
    <scope>NUCLEOTIDE SEQUENCE [LARGE SCALE GENOMIC DNA]</scope>
    <source>
        <strain evidence="2 3">LHW63021</strain>
    </source>
</reference>
<proteinExistence type="predicted"/>
<dbReference type="Gene3D" id="1.10.260.40">
    <property type="entry name" value="lambda repressor-like DNA-binding domains"/>
    <property type="match status" value="1"/>
</dbReference>
<name>A0A365H8W3_9ACTN</name>
<dbReference type="Proteomes" id="UP000251891">
    <property type="component" value="Unassembled WGS sequence"/>
</dbReference>
<evidence type="ECO:0000313" key="2">
    <source>
        <dbReference type="EMBL" id="RAY15574.1"/>
    </source>
</evidence>
<dbReference type="Pfam" id="PF19054">
    <property type="entry name" value="DUF5753"/>
    <property type="match status" value="1"/>
</dbReference>
<dbReference type="SUPFAM" id="SSF47413">
    <property type="entry name" value="lambda repressor-like DNA-binding domains"/>
    <property type="match status" value="1"/>
</dbReference>
<dbReference type="SMART" id="SM00530">
    <property type="entry name" value="HTH_XRE"/>
    <property type="match status" value="1"/>
</dbReference>
<dbReference type="EMBL" id="QLYX01000003">
    <property type="protein sequence ID" value="RAY15574.1"/>
    <property type="molecule type" value="Genomic_DNA"/>
</dbReference>
<dbReference type="RefSeq" id="WP_111864036.1">
    <property type="nucleotide sequence ID" value="NZ_QLYX01000003.1"/>
</dbReference>
<dbReference type="GO" id="GO:0003677">
    <property type="term" value="F:DNA binding"/>
    <property type="evidence" value="ECO:0007669"/>
    <property type="project" value="InterPro"/>
</dbReference>
<keyword evidence="3" id="KW-1185">Reference proteome</keyword>
<dbReference type="InterPro" id="IPR001387">
    <property type="entry name" value="Cro/C1-type_HTH"/>
</dbReference>
<evidence type="ECO:0000259" key="1">
    <source>
        <dbReference type="SMART" id="SM00530"/>
    </source>
</evidence>
<dbReference type="Pfam" id="PF13560">
    <property type="entry name" value="HTH_31"/>
    <property type="match status" value="1"/>
</dbReference>
<gene>
    <name evidence="2" type="ORF">DPM19_07205</name>
</gene>
<dbReference type="InterPro" id="IPR043917">
    <property type="entry name" value="DUF5753"/>
</dbReference>
<comment type="caution">
    <text evidence="2">The sequence shown here is derived from an EMBL/GenBank/DDBJ whole genome shotgun (WGS) entry which is preliminary data.</text>
</comment>
<protein>
    <submittedName>
        <fullName evidence="2">Transcriptional regulator</fullName>
    </submittedName>
</protein>
<evidence type="ECO:0000313" key="3">
    <source>
        <dbReference type="Proteomes" id="UP000251891"/>
    </source>
</evidence>
<dbReference type="AlphaFoldDB" id="A0A365H8W3"/>
<feature type="domain" description="HTH cro/C1-type" evidence="1">
    <location>
        <begin position="33"/>
        <end position="88"/>
    </location>
</feature>
<accession>A0A365H8W3</accession>
<organism evidence="2 3">
    <name type="scientific">Actinomadura craniellae</name>
    <dbReference type="NCBI Taxonomy" id="2231787"/>
    <lineage>
        <taxon>Bacteria</taxon>
        <taxon>Bacillati</taxon>
        <taxon>Actinomycetota</taxon>
        <taxon>Actinomycetes</taxon>
        <taxon>Streptosporangiales</taxon>
        <taxon>Thermomonosporaceae</taxon>
        <taxon>Actinomadura</taxon>
    </lineage>
</organism>
<dbReference type="InterPro" id="IPR010982">
    <property type="entry name" value="Lambda_DNA-bd_dom_sf"/>
</dbReference>